<dbReference type="EMBL" id="JAUJYO010000018">
    <property type="protein sequence ID" value="KAK1289576.1"/>
    <property type="molecule type" value="Genomic_DNA"/>
</dbReference>
<dbReference type="InterPro" id="IPR050667">
    <property type="entry name" value="PPR-containing_protein"/>
</dbReference>
<dbReference type="Pfam" id="PF12854">
    <property type="entry name" value="PPR_1"/>
    <property type="match status" value="1"/>
</dbReference>
<dbReference type="PROSITE" id="PS51375">
    <property type="entry name" value="PPR"/>
    <property type="match status" value="6"/>
</dbReference>
<evidence type="ECO:0000313" key="6">
    <source>
        <dbReference type="Proteomes" id="UP001180020"/>
    </source>
</evidence>
<dbReference type="PANTHER" id="PTHR47939:SF13">
    <property type="entry name" value="OS03G0201400 PROTEIN"/>
    <property type="match status" value="1"/>
</dbReference>
<name>A0AAV9CM93_ACOCL</name>
<reference evidence="5" key="2">
    <citation type="submission" date="2023-06" db="EMBL/GenBank/DDBJ databases">
        <authorList>
            <person name="Ma L."/>
            <person name="Liu K.-W."/>
            <person name="Li Z."/>
            <person name="Hsiao Y.-Y."/>
            <person name="Qi Y."/>
            <person name="Fu T."/>
            <person name="Tang G."/>
            <person name="Zhang D."/>
            <person name="Sun W.-H."/>
            <person name="Liu D.-K."/>
            <person name="Li Y."/>
            <person name="Chen G.-Z."/>
            <person name="Liu X.-D."/>
            <person name="Liao X.-Y."/>
            <person name="Jiang Y.-T."/>
            <person name="Yu X."/>
            <person name="Hao Y."/>
            <person name="Huang J."/>
            <person name="Zhao X.-W."/>
            <person name="Ke S."/>
            <person name="Chen Y.-Y."/>
            <person name="Wu W.-L."/>
            <person name="Hsu J.-L."/>
            <person name="Lin Y.-F."/>
            <person name="Huang M.-D."/>
            <person name="Li C.-Y."/>
            <person name="Huang L."/>
            <person name="Wang Z.-W."/>
            <person name="Zhao X."/>
            <person name="Zhong W.-Y."/>
            <person name="Peng D.-H."/>
            <person name="Ahmad S."/>
            <person name="Lan S."/>
            <person name="Zhang J.-S."/>
            <person name="Tsai W.-C."/>
            <person name="Van De Peer Y."/>
            <person name="Liu Z.-J."/>
        </authorList>
    </citation>
    <scope>NUCLEOTIDE SEQUENCE</scope>
    <source>
        <strain evidence="5">CP</strain>
        <tissue evidence="5">Leaves</tissue>
    </source>
</reference>
<dbReference type="InterPro" id="IPR002885">
    <property type="entry name" value="PPR_rpt"/>
</dbReference>
<feature type="repeat" description="PPR" evidence="3">
    <location>
        <begin position="355"/>
        <end position="389"/>
    </location>
</feature>
<evidence type="ECO:0000313" key="5">
    <source>
        <dbReference type="EMBL" id="KAK1289576.1"/>
    </source>
</evidence>
<organism evidence="5 6">
    <name type="scientific">Acorus calamus</name>
    <name type="common">Sweet flag</name>
    <dbReference type="NCBI Taxonomy" id="4465"/>
    <lineage>
        <taxon>Eukaryota</taxon>
        <taxon>Viridiplantae</taxon>
        <taxon>Streptophyta</taxon>
        <taxon>Embryophyta</taxon>
        <taxon>Tracheophyta</taxon>
        <taxon>Spermatophyta</taxon>
        <taxon>Magnoliopsida</taxon>
        <taxon>Liliopsida</taxon>
        <taxon>Acoraceae</taxon>
        <taxon>Acorus</taxon>
    </lineage>
</organism>
<proteinExistence type="inferred from homology"/>
<evidence type="ECO:0000256" key="3">
    <source>
        <dbReference type="PROSITE-ProRule" id="PRU00708"/>
    </source>
</evidence>
<comment type="similarity">
    <text evidence="1">Belongs to the PPR family. P subfamily.</text>
</comment>
<dbReference type="AlphaFoldDB" id="A0AAV9CM93"/>
<keyword evidence="6" id="KW-1185">Reference proteome</keyword>
<dbReference type="Gene3D" id="1.25.40.10">
    <property type="entry name" value="Tetratricopeptide repeat domain"/>
    <property type="match status" value="4"/>
</dbReference>
<dbReference type="Proteomes" id="UP001180020">
    <property type="component" value="Unassembled WGS sequence"/>
</dbReference>
<feature type="repeat" description="PPR" evidence="3">
    <location>
        <begin position="430"/>
        <end position="464"/>
    </location>
</feature>
<comment type="caution">
    <text evidence="5">The sequence shown here is derived from an EMBL/GenBank/DDBJ whole genome shotgun (WGS) entry which is preliminary data.</text>
</comment>
<dbReference type="Pfam" id="PF13041">
    <property type="entry name" value="PPR_2"/>
    <property type="match status" value="1"/>
</dbReference>
<accession>A0AAV9CM93</accession>
<dbReference type="InterPro" id="IPR011990">
    <property type="entry name" value="TPR-like_helical_dom_sf"/>
</dbReference>
<feature type="repeat" description="PPR" evidence="3">
    <location>
        <begin position="256"/>
        <end position="290"/>
    </location>
</feature>
<feature type="repeat" description="PPR" evidence="3">
    <location>
        <begin position="150"/>
        <end position="184"/>
    </location>
</feature>
<feature type="region of interest" description="Disordered" evidence="4">
    <location>
        <begin position="1"/>
        <end position="97"/>
    </location>
</feature>
<evidence type="ECO:0000256" key="2">
    <source>
        <dbReference type="ARBA" id="ARBA00022737"/>
    </source>
</evidence>
<feature type="repeat" description="PPR" evidence="3">
    <location>
        <begin position="221"/>
        <end position="255"/>
    </location>
</feature>
<dbReference type="NCBIfam" id="TIGR00756">
    <property type="entry name" value="PPR"/>
    <property type="match status" value="4"/>
</dbReference>
<gene>
    <name evidence="5" type="ORF">QJS10_CPB18g02095</name>
</gene>
<reference evidence="5" key="1">
    <citation type="journal article" date="2023" name="Nat. Commun.">
        <title>Diploid and tetraploid genomes of Acorus and the evolution of monocots.</title>
        <authorList>
            <person name="Ma L."/>
            <person name="Liu K.W."/>
            <person name="Li Z."/>
            <person name="Hsiao Y.Y."/>
            <person name="Qi Y."/>
            <person name="Fu T."/>
            <person name="Tang G.D."/>
            <person name="Zhang D."/>
            <person name="Sun W.H."/>
            <person name="Liu D.K."/>
            <person name="Li Y."/>
            <person name="Chen G.Z."/>
            <person name="Liu X.D."/>
            <person name="Liao X.Y."/>
            <person name="Jiang Y.T."/>
            <person name="Yu X."/>
            <person name="Hao Y."/>
            <person name="Huang J."/>
            <person name="Zhao X.W."/>
            <person name="Ke S."/>
            <person name="Chen Y.Y."/>
            <person name="Wu W.L."/>
            <person name="Hsu J.L."/>
            <person name="Lin Y.F."/>
            <person name="Huang M.D."/>
            <person name="Li C.Y."/>
            <person name="Huang L."/>
            <person name="Wang Z.W."/>
            <person name="Zhao X."/>
            <person name="Zhong W.Y."/>
            <person name="Peng D.H."/>
            <person name="Ahmad S."/>
            <person name="Lan S."/>
            <person name="Zhang J.S."/>
            <person name="Tsai W.C."/>
            <person name="Van de Peer Y."/>
            <person name="Liu Z.J."/>
        </authorList>
    </citation>
    <scope>NUCLEOTIDE SEQUENCE</scope>
    <source>
        <strain evidence="5">CP</strain>
    </source>
</reference>
<evidence type="ECO:0000256" key="4">
    <source>
        <dbReference type="SAM" id="MobiDB-lite"/>
    </source>
</evidence>
<protein>
    <submittedName>
        <fullName evidence="5">Pentatricopeptide repeat-containing protein</fullName>
    </submittedName>
</protein>
<keyword evidence="2" id="KW-0677">Repeat</keyword>
<dbReference type="Pfam" id="PF01535">
    <property type="entry name" value="PPR"/>
    <property type="match status" value="5"/>
</dbReference>
<dbReference type="PANTHER" id="PTHR47939">
    <property type="entry name" value="MEMBRANE-ASSOCIATED SALT-INDUCIBLE PROTEIN-LIKE"/>
    <property type="match status" value="1"/>
</dbReference>
<feature type="repeat" description="PPR" evidence="3">
    <location>
        <begin position="500"/>
        <end position="534"/>
    </location>
</feature>
<sequence>MSPPPPPPPQIPIHHRRRRSNHPLITLRIQNHHLRRPPGGPVPSPTPGSAARGHMPDDVEPEVDDPARELDQVPGPGLRPRPCDEGPPRVRQAGPRPPVLPLRRAVRAVRPRRVDPPRDPLHPHPRVHAQPRQVHLVDDMPKKRPPVDRTDRMFVLLIDGYGRAGIPQEAVKLFDKMGELGVDRTTASYDAFFKAILRSGRTAMAKRYFNRMVKDDGIAATAHTYNTLIWGFCLSKEMTTANRFFEEMRQRGIVPDVVTYNTLINGFGRVGKMEEAERLFGEMVGLNLNPDVVSYTVMIKGAEVGKLLEEMKEKGLKPVDLSVLSRLVSRQCELGDLGAAVRAVELMGAFDVRPGASDYGALIEGFIKGGSFDRAVELLDEMLEKGTLSSSDSEMGSSAYVPLIEHLCNNGQTKKAEIFFRQLMKRGVDDPTAFNHLIRGHAKEGLPESMVELLTIMGRRGVATEADVHASIVESYLKKGESADAKTALEGMVEAGHSVSPALYRAVLHALFEEGRVQSASRVMKVMVEKGVQDNMDLVAKVLEALFMRGHVGEALGRIDLLMRNGCVPEYDELLKKLCEKDELVTAARLVEFVLEKKCEMGSGTCDNVLVGLMSAGKTLDAYSLACNVKKNGRVVEEGVYRDLIKSLNEEGNTKQADTLSRMVFKGEVSSEEGYAKQADILSRMVLGGETEPVRKRRKNVAVNAV</sequence>
<evidence type="ECO:0000256" key="1">
    <source>
        <dbReference type="ARBA" id="ARBA00007626"/>
    </source>
</evidence>
<feature type="compositionally biased region" description="Pro residues" evidence="4">
    <location>
        <begin position="1"/>
        <end position="11"/>
    </location>
</feature>